<proteinExistence type="predicted"/>
<keyword evidence="2" id="KW-1185">Reference proteome</keyword>
<comment type="caution">
    <text evidence="1">The sequence shown here is derived from an EMBL/GenBank/DDBJ whole genome shotgun (WGS) entry which is preliminary data.</text>
</comment>
<accession>A0A152A240</accession>
<reference evidence="1 2" key="1">
    <citation type="submission" date="2015-12" db="EMBL/GenBank/DDBJ databases">
        <title>Dictyostelia acquired genes for synthesis and detection of signals that induce cell-type specialization by lateral gene transfer from prokaryotes.</title>
        <authorList>
            <person name="Gloeckner G."/>
            <person name="Schaap P."/>
        </authorList>
    </citation>
    <scope>NUCLEOTIDE SEQUENCE [LARGE SCALE GENOMIC DNA]</scope>
    <source>
        <strain evidence="1 2">TK</strain>
    </source>
</reference>
<dbReference type="Gene3D" id="3.80.10.10">
    <property type="entry name" value="Ribonuclease Inhibitor"/>
    <property type="match status" value="1"/>
</dbReference>
<dbReference type="SUPFAM" id="SSF52047">
    <property type="entry name" value="RNI-like"/>
    <property type="match status" value="1"/>
</dbReference>
<gene>
    <name evidence="1" type="ORF">DLAC_11538</name>
</gene>
<evidence type="ECO:0000313" key="2">
    <source>
        <dbReference type="Proteomes" id="UP000076078"/>
    </source>
</evidence>
<sequence length="538" mass="62213">MSYPKVVSKEWNNIILPKIEKYKFIISNTPKSSVLTKINNTAGEFKINLVVNSKTELLIPYLFENHSNNLVNLKLDKTDNQISLLGLVNLKKLRFHFNNYSTNIQYISTVNSIQSQKFKKLSLKISQQYNEILDFEQLLFQSKIENLKIQFSKCTRIRNLPVISKFSHLIQLKVYLFNVEVSKDISQLIDGCRSLKYLDLTFVGITHVGGIFESISKSGSLEKVCLDSQFSIVHLNTIVQCLNRCLYLVEMKLKYFIITKPNSNERVMISNSKLEKLDLSISTVQDRRRISINQFWNTTSNMKILIGHKLLKPKFFNSLSLFTSLRTFKFTFPERFVSEDNGVSKLIKLNLTHLKKLSLNINCRLIPQVVVNSIFNDIIESLHYNTSLDTLKVYGNIDCNDLSNLISKNLKSIKTLIFLDIFNWNIKELSIAIQKNNYIEKLMICEALDFNHGVLMTMVRESISEYVTCLSDIIENNNSLNYLSIVPPRDSESLPQHILDHFNNVLKNNLTFFNFLNIPTIDRSILSILNKNFVKSNK</sequence>
<evidence type="ECO:0000313" key="1">
    <source>
        <dbReference type="EMBL" id="KYR00322.1"/>
    </source>
</evidence>
<dbReference type="EMBL" id="LODT01000015">
    <property type="protein sequence ID" value="KYR00322.1"/>
    <property type="molecule type" value="Genomic_DNA"/>
</dbReference>
<organism evidence="1 2">
    <name type="scientific">Tieghemostelium lacteum</name>
    <name type="common">Slime mold</name>
    <name type="synonym">Dictyostelium lacteum</name>
    <dbReference type="NCBI Taxonomy" id="361077"/>
    <lineage>
        <taxon>Eukaryota</taxon>
        <taxon>Amoebozoa</taxon>
        <taxon>Evosea</taxon>
        <taxon>Eumycetozoa</taxon>
        <taxon>Dictyostelia</taxon>
        <taxon>Dictyosteliales</taxon>
        <taxon>Raperosteliaceae</taxon>
        <taxon>Tieghemostelium</taxon>
    </lineage>
</organism>
<protein>
    <submittedName>
        <fullName evidence="1">Uncharacterized protein</fullName>
    </submittedName>
</protein>
<name>A0A152A240_TIELA</name>
<dbReference type="Proteomes" id="UP000076078">
    <property type="component" value="Unassembled WGS sequence"/>
</dbReference>
<dbReference type="InParanoid" id="A0A152A240"/>
<dbReference type="InterPro" id="IPR032675">
    <property type="entry name" value="LRR_dom_sf"/>
</dbReference>
<dbReference type="AlphaFoldDB" id="A0A152A240"/>